<dbReference type="AlphaFoldDB" id="W9QTU8"/>
<protein>
    <submittedName>
        <fullName evidence="1">Uncharacterized protein</fullName>
    </submittedName>
</protein>
<gene>
    <name evidence="1" type="ORF">L484_013995</name>
</gene>
<sequence>MHAQDDHLFRQYEVDLPVEDIKGEQEGQQGQQHGQTSLLRSPFVKLAACRHCQSRNNVKQIFPSQSLSRGSTFFLSDCHRVLRSQSGGDIASAVNLPRPQPIIWFSPEICEIDGRLATIFCF</sequence>
<name>W9QTU8_9ROSA</name>
<dbReference type="Proteomes" id="UP000030645">
    <property type="component" value="Unassembled WGS sequence"/>
</dbReference>
<evidence type="ECO:0000313" key="2">
    <source>
        <dbReference type="Proteomes" id="UP000030645"/>
    </source>
</evidence>
<keyword evidence="2" id="KW-1185">Reference proteome</keyword>
<dbReference type="EMBL" id="KE344164">
    <property type="protein sequence ID" value="EXB54266.1"/>
    <property type="molecule type" value="Genomic_DNA"/>
</dbReference>
<accession>W9QTU8</accession>
<organism evidence="1 2">
    <name type="scientific">Morus notabilis</name>
    <dbReference type="NCBI Taxonomy" id="981085"/>
    <lineage>
        <taxon>Eukaryota</taxon>
        <taxon>Viridiplantae</taxon>
        <taxon>Streptophyta</taxon>
        <taxon>Embryophyta</taxon>
        <taxon>Tracheophyta</taxon>
        <taxon>Spermatophyta</taxon>
        <taxon>Magnoliopsida</taxon>
        <taxon>eudicotyledons</taxon>
        <taxon>Gunneridae</taxon>
        <taxon>Pentapetalae</taxon>
        <taxon>rosids</taxon>
        <taxon>fabids</taxon>
        <taxon>Rosales</taxon>
        <taxon>Moraceae</taxon>
        <taxon>Moreae</taxon>
        <taxon>Morus</taxon>
    </lineage>
</organism>
<evidence type="ECO:0000313" key="1">
    <source>
        <dbReference type="EMBL" id="EXB54266.1"/>
    </source>
</evidence>
<reference evidence="2" key="1">
    <citation type="submission" date="2013-01" db="EMBL/GenBank/DDBJ databases">
        <title>Draft Genome Sequence of a Mulberry Tree, Morus notabilis C.K. Schneid.</title>
        <authorList>
            <person name="He N."/>
            <person name="Zhao S."/>
        </authorList>
    </citation>
    <scope>NUCLEOTIDE SEQUENCE</scope>
</reference>
<proteinExistence type="predicted"/>